<dbReference type="EMBL" id="LFZK01000001">
    <property type="protein sequence ID" value="KYC29272.1"/>
    <property type="molecule type" value="Genomic_DNA"/>
</dbReference>
<evidence type="ECO:0000313" key="1">
    <source>
        <dbReference type="EMBL" id="KYC29272.1"/>
    </source>
</evidence>
<sequence>MEKVLYLLWRDAGESGEAGEQGERFAQHLRGNLAERLLALGARGVQLNVADAAVAPGEALRQSNTRPQIEGMLSLWLDSAVARFRQPFDDAIAAAVPRMAAYLVTESQPIRNTLHPPQPGCRTAGFAQVAVLRRPPRLTYEAWLDIWHNSHTQVAIDTQSTFQYVQNVIVRPLSYGAPLYDAVVEECFPAEAMTDPQVFFDGVGNPEKFQRNLQGMMESVQRFIDLDRIDVVPTSQYVIKAPF</sequence>
<organism evidence="1 2">
    <name type="scientific">Sterolibacterium denitrificans</name>
    <dbReference type="NCBI Taxonomy" id="157592"/>
    <lineage>
        <taxon>Bacteria</taxon>
        <taxon>Pseudomonadati</taxon>
        <taxon>Pseudomonadota</taxon>
        <taxon>Betaproteobacteria</taxon>
        <taxon>Nitrosomonadales</taxon>
        <taxon>Sterolibacteriaceae</taxon>
        <taxon>Sterolibacterium</taxon>
    </lineage>
</organism>
<comment type="caution">
    <text evidence="1">The sequence shown here is derived from an EMBL/GenBank/DDBJ whole genome shotgun (WGS) entry which is preliminary data.</text>
</comment>
<dbReference type="Pfam" id="PF07110">
    <property type="entry name" value="EthD"/>
    <property type="match status" value="1"/>
</dbReference>
<dbReference type="SUPFAM" id="SSF54909">
    <property type="entry name" value="Dimeric alpha+beta barrel"/>
    <property type="match status" value="1"/>
</dbReference>
<dbReference type="InterPro" id="IPR009799">
    <property type="entry name" value="EthD_dom"/>
</dbReference>
<accession>A0A656Z8L1</accession>
<proteinExistence type="predicted"/>
<dbReference type="InterPro" id="IPR011008">
    <property type="entry name" value="Dimeric_a/b-barrel"/>
</dbReference>
<evidence type="ECO:0000313" key="2">
    <source>
        <dbReference type="Proteomes" id="UP000243416"/>
    </source>
</evidence>
<gene>
    <name evidence="1" type="ORF">ACY05_01655</name>
</gene>
<name>A0A656Z8L1_9PROT</name>
<dbReference type="Proteomes" id="UP000243416">
    <property type="component" value="Unassembled WGS sequence"/>
</dbReference>
<dbReference type="OrthoDB" id="9015064at2"/>
<dbReference type="AlphaFoldDB" id="A0A656Z8L1"/>
<dbReference type="RefSeq" id="WP_067169912.1">
    <property type="nucleotide sequence ID" value="NZ_LFZK01000001.1"/>
</dbReference>
<dbReference type="GO" id="GO:0016491">
    <property type="term" value="F:oxidoreductase activity"/>
    <property type="evidence" value="ECO:0007669"/>
    <property type="project" value="InterPro"/>
</dbReference>
<protein>
    <submittedName>
        <fullName evidence="1">Uncharacterized protein</fullName>
    </submittedName>
</protein>
<reference evidence="1 2" key="1">
    <citation type="journal article" date="2016" name="ISME J.">
        <title>Integrated multi-omics analyses reveal the biochemical mechanisms and phylogenetic relevance of anaerobic androgen biodegradation in the environment.</title>
        <authorList>
            <person name="Yang F.C."/>
            <person name="Chen Y.L."/>
            <person name="Tang S.L."/>
            <person name="Yu C.P."/>
            <person name="Wang P.H."/>
            <person name="Ismail W."/>
            <person name="Wang C.H."/>
            <person name="Ding J.Y."/>
            <person name="Yang C.Y."/>
            <person name="Yang C.Y."/>
            <person name="Chiang Y.R."/>
        </authorList>
    </citation>
    <scope>NUCLEOTIDE SEQUENCE [LARGE SCALE GENOMIC DNA]</scope>
    <source>
        <strain evidence="1 2">DSM 13999</strain>
    </source>
</reference>
<keyword evidence="2" id="KW-1185">Reference proteome</keyword>